<organism>
    <name type="scientific">Branchiostoma floridae</name>
    <name type="common">Florida lancelet</name>
    <name type="synonym">Amphioxus</name>
    <dbReference type="NCBI Taxonomy" id="7739"/>
    <lineage>
        <taxon>Eukaryota</taxon>
        <taxon>Metazoa</taxon>
        <taxon>Chordata</taxon>
        <taxon>Cephalochordata</taxon>
        <taxon>Leptocardii</taxon>
        <taxon>Amphioxiformes</taxon>
        <taxon>Branchiostomatidae</taxon>
        <taxon>Branchiostoma</taxon>
    </lineage>
</organism>
<reference evidence="1" key="1">
    <citation type="journal article" date="2008" name="Nature">
        <title>The amphioxus genome and the evolution of the chordate karyotype.</title>
        <authorList>
            <consortium name="US DOE Joint Genome Institute (JGI-PGF)"/>
            <person name="Putnam N.H."/>
            <person name="Butts T."/>
            <person name="Ferrier D.E.K."/>
            <person name="Furlong R.F."/>
            <person name="Hellsten U."/>
            <person name="Kawashima T."/>
            <person name="Robinson-Rechavi M."/>
            <person name="Shoguchi E."/>
            <person name="Terry A."/>
            <person name="Yu J.-K."/>
            <person name="Benito-Gutierrez E.L."/>
            <person name="Dubchak I."/>
            <person name="Garcia-Fernandez J."/>
            <person name="Gibson-Brown J.J."/>
            <person name="Grigoriev I.V."/>
            <person name="Horton A.C."/>
            <person name="de Jong P.J."/>
            <person name="Jurka J."/>
            <person name="Kapitonov V.V."/>
            <person name="Kohara Y."/>
            <person name="Kuroki Y."/>
            <person name="Lindquist E."/>
            <person name="Lucas S."/>
            <person name="Osoegawa K."/>
            <person name="Pennacchio L.A."/>
            <person name="Salamov A.A."/>
            <person name="Satou Y."/>
            <person name="Sauka-Spengler T."/>
            <person name="Schmutz J."/>
            <person name="Shin-I T."/>
            <person name="Toyoda A."/>
            <person name="Bronner-Fraser M."/>
            <person name="Fujiyama A."/>
            <person name="Holland L.Z."/>
            <person name="Holland P.W.H."/>
            <person name="Satoh N."/>
            <person name="Rokhsar D.S."/>
        </authorList>
    </citation>
    <scope>NUCLEOTIDE SEQUENCE [LARGE SCALE GENOMIC DNA]</scope>
    <source>
        <strain evidence="1">S238N-H82</strain>
        <tissue evidence="1">Testes</tissue>
    </source>
</reference>
<dbReference type="EMBL" id="GG666550">
    <property type="protein sequence ID" value="EEN56634.1"/>
    <property type="molecule type" value="Genomic_DNA"/>
</dbReference>
<gene>
    <name evidence="1" type="ORF">BRAFLDRAFT_95136</name>
</gene>
<name>C3YSX0_BRAFL</name>
<protein>
    <submittedName>
        <fullName evidence="1">Uncharacterized protein</fullName>
    </submittedName>
</protein>
<proteinExistence type="predicted"/>
<sequence>MNMYGRYLKRVEVTKANDPCLDRLTRTCGPTVFMEPVSTNKDTECWHLWLKGKANRVHLPWHSDLLKREADFFSLPRSAGTFKTLGKYQRKRERSVQRSLPKTGTSSLIESGQSPSYWLMFLWMPLPVLRTLRKALGALGVLGKKRREPTRKIAETAVSVQNRMETKSRAHLTDENLTVLMRIGIEGTATEQLDSCLALKEFRATKQRHIPQ</sequence>
<dbReference type="InParanoid" id="C3YSX0"/>
<dbReference type="AlphaFoldDB" id="C3YSX0"/>
<evidence type="ECO:0000313" key="1">
    <source>
        <dbReference type="EMBL" id="EEN56634.1"/>
    </source>
</evidence>
<accession>C3YSX0</accession>